<dbReference type="InterPro" id="IPR013154">
    <property type="entry name" value="ADH-like_N"/>
</dbReference>
<dbReference type="Pfam" id="PF08240">
    <property type="entry name" value="ADH_N"/>
    <property type="match status" value="1"/>
</dbReference>
<dbReference type="EMBL" id="BDQX01000171">
    <property type="protein sequence ID" value="GBG08624.1"/>
    <property type="molecule type" value="Genomic_DNA"/>
</dbReference>
<evidence type="ECO:0000256" key="1">
    <source>
        <dbReference type="ARBA" id="ARBA00022723"/>
    </source>
</evidence>
<dbReference type="InterPro" id="IPR013149">
    <property type="entry name" value="ADH-like_C"/>
</dbReference>
<feature type="transmembrane region" description="Helical" evidence="4">
    <location>
        <begin position="162"/>
        <end position="185"/>
    </location>
</feature>
<reference evidence="6 7" key="1">
    <citation type="submission" date="2017-08" db="EMBL/GenBank/DDBJ databases">
        <title>Substantial Increase in Enzyme Production by Combined Drug-Resistance Mutations in Paenibacillus agaridevorans.</title>
        <authorList>
            <person name="Tanaka Y."/>
            <person name="Funane K."/>
            <person name="Hosaka T."/>
            <person name="Shiwa Y."/>
            <person name="Fujita N."/>
            <person name="Miyazaki T."/>
            <person name="Yoshikawa H."/>
            <person name="Murakami K."/>
            <person name="Kasahara K."/>
            <person name="Inaoka T."/>
            <person name="Hiraga Y."/>
            <person name="Ochi K."/>
        </authorList>
    </citation>
    <scope>NUCLEOTIDE SEQUENCE [LARGE SCALE GENOMIC DNA]</scope>
    <source>
        <strain evidence="6 7">T-3040</strain>
    </source>
</reference>
<organism evidence="6 7">
    <name type="scientific">Paenibacillus agaridevorans</name>
    <dbReference type="NCBI Taxonomy" id="171404"/>
    <lineage>
        <taxon>Bacteria</taxon>
        <taxon>Bacillati</taxon>
        <taxon>Bacillota</taxon>
        <taxon>Bacilli</taxon>
        <taxon>Bacillales</taxon>
        <taxon>Paenibacillaceae</taxon>
        <taxon>Paenibacillus</taxon>
    </lineage>
</organism>
<comment type="caution">
    <text evidence="6">The sequence shown here is derived from an EMBL/GenBank/DDBJ whole genome shotgun (WGS) entry which is preliminary data.</text>
</comment>
<dbReference type="InterPro" id="IPR011032">
    <property type="entry name" value="GroES-like_sf"/>
</dbReference>
<dbReference type="PANTHER" id="PTHR43401">
    <property type="entry name" value="L-THREONINE 3-DEHYDROGENASE"/>
    <property type="match status" value="1"/>
</dbReference>
<keyword evidence="7" id="KW-1185">Reference proteome</keyword>
<dbReference type="InterPro" id="IPR036291">
    <property type="entry name" value="NAD(P)-bd_dom_sf"/>
</dbReference>
<evidence type="ECO:0000313" key="6">
    <source>
        <dbReference type="EMBL" id="GBG08624.1"/>
    </source>
</evidence>
<dbReference type="Proteomes" id="UP000245202">
    <property type="component" value="Unassembled WGS sequence"/>
</dbReference>
<dbReference type="InterPro" id="IPR020843">
    <property type="entry name" value="ER"/>
</dbReference>
<dbReference type="SMART" id="SM00829">
    <property type="entry name" value="PKS_ER"/>
    <property type="match status" value="1"/>
</dbReference>
<dbReference type="SUPFAM" id="SSF50129">
    <property type="entry name" value="GroES-like"/>
    <property type="match status" value="1"/>
</dbReference>
<keyword evidence="1" id="KW-0479">Metal-binding</keyword>
<keyword evidence="2" id="KW-0862">Zinc</keyword>
<keyword evidence="4" id="KW-0812">Transmembrane</keyword>
<dbReference type="GO" id="GO:0046872">
    <property type="term" value="F:metal ion binding"/>
    <property type="evidence" value="ECO:0007669"/>
    <property type="project" value="UniProtKB-KW"/>
</dbReference>
<dbReference type="AlphaFoldDB" id="A0A2R5EZ48"/>
<dbReference type="SUPFAM" id="SSF51735">
    <property type="entry name" value="NAD(P)-binding Rossmann-fold domains"/>
    <property type="match status" value="1"/>
</dbReference>
<dbReference type="PANTHER" id="PTHR43401:SF2">
    <property type="entry name" value="L-THREONINE 3-DEHYDROGENASE"/>
    <property type="match status" value="1"/>
</dbReference>
<evidence type="ECO:0000256" key="2">
    <source>
        <dbReference type="ARBA" id="ARBA00022833"/>
    </source>
</evidence>
<dbReference type="GO" id="GO:0016491">
    <property type="term" value="F:oxidoreductase activity"/>
    <property type="evidence" value="ECO:0007669"/>
    <property type="project" value="UniProtKB-KW"/>
</dbReference>
<keyword evidence="4" id="KW-0472">Membrane</keyword>
<feature type="domain" description="Enoyl reductase (ER)" evidence="5">
    <location>
        <begin position="8"/>
        <end position="338"/>
    </location>
</feature>
<proteinExistence type="predicted"/>
<gene>
    <name evidence="6" type="ORF">PAT3040_03212</name>
</gene>
<dbReference type="InterPro" id="IPR050129">
    <property type="entry name" value="Zn_alcohol_dh"/>
</dbReference>
<dbReference type="Pfam" id="PF00107">
    <property type="entry name" value="ADH_zinc_N"/>
    <property type="match status" value="1"/>
</dbReference>
<dbReference type="Gene3D" id="3.40.50.720">
    <property type="entry name" value="NAD(P)-binding Rossmann-like Domain"/>
    <property type="match status" value="1"/>
</dbReference>
<protein>
    <submittedName>
        <fullName evidence="6">Galactitol-1-phosphate 5-dehydrogenase</fullName>
    </submittedName>
</protein>
<keyword evidence="4" id="KW-1133">Transmembrane helix</keyword>
<sequence>MMKTAVWTAPESIVIEERSVPEPGTGEVRLRVEAVGICGSELEGYLGHNSLRVPPLVMGHEASGVVEAVGPGTGRYSVGQRAVINPLLFCGSCRSCLSGLTQLCAKRQIIGIHRPGAFAEYVVVPESAIVPISDGLSAERASLAEPLACSLRAARRAMERHPFSAVAVLGAGGIGILSAMVARILGASDVLVADTNEERLAMVRGLGFNLTANPKTESLEDAVRRHFAEKGIDVVIDAAGFQPTRESALRSVNPGGTFMNIGLGIDETRLPINHLIRSEIAILGSFCYTARDFTDAVDLLEQGKITEEGWTEICRLEDADRAFKMLVGGKVSSGKITMKLNEKGGLA</sequence>
<dbReference type="Gene3D" id="3.90.180.10">
    <property type="entry name" value="Medium-chain alcohol dehydrogenases, catalytic domain"/>
    <property type="match status" value="1"/>
</dbReference>
<keyword evidence="3" id="KW-0560">Oxidoreductase</keyword>
<dbReference type="CDD" id="cd08236">
    <property type="entry name" value="sugar_DH"/>
    <property type="match status" value="1"/>
</dbReference>
<evidence type="ECO:0000259" key="5">
    <source>
        <dbReference type="SMART" id="SM00829"/>
    </source>
</evidence>
<evidence type="ECO:0000256" key="4">
    <source>
        <dbReference type="SAM" id="Phobius"/>
    </source>
</evidence>
<evidence type="ECO:0000256" key="3">
    <source>
        <dbReference type="ARBA" id="ARBA00023002"/>
    </source>
</evidence>
<name>A0A2R5EZ48_9BACL</name>
<accession>A0A2R5EZ48</accession>
<dbReference type="RefSeq" id="WP_258234997.1">
    <property type="nucleotide sequence ID" value="NZ_BDQX01000171.1"/>
</dbReference>
<evidence type="ECO:0000313" key="7">
    <source>
        <dbReference type="Proteomes" id="UP000245202"/>
    </source>
</evidence>